<organism evidence="1 2">
    <name type="scientific">Lysinibacillus sphaericus</name>
    <name type="common">Bacillus sphaericus</name>
    <dbReference type="NCBI Taxonomy" id="1421"/>
    <lineage>
        <taxon>Bacteria</taxon>
        <taxon>Bacillati</taxon>
        <taxon>Bacillota</taxon>
        <taxon>Bacilli</taxon>
        <taxon>Bacillales</taxon>
        <taxon>Bacillaceae</taxon>
        <taxon>Lysinibacillus</taxon>
    </lineage>
</organism>
<dbReference type="AlphaFoldDB" id="A0A544U7H4"/>
<protein>
    <submittedName>
        <fullName evidence="1">Uncharacterized protein</fullName>
    </submittedName>
</protein>
<evidence type="ECO:0000313" key="2">
    <source>
        <dbReference type="Proteomes" id="UP000317944"/>
    </source>
</evidence>
<dbReference type="Proteomes" id="UP000317944">
    <property type="component" value="Unassembled WGS sequence"/>
</dbReference>
<evidence type="ECO:0000313" key="1">
    <source>
        <dbReference type="EMBL" id="TQR26969.1"/>
    </source>
</evidence>
<reference evidence="1 2" key="1">
    <citation type="submission" date="2018-03" db="EMBL/GenBank/DDBJ databases">
        <title>Aerobic endospore-forming bacteria genome sequencing and assembly.</title>
        <authorList>
            <person name="Cavalcante D.A."/>
            <person name="Driks A."/>
            <person name="Putonti C."/>
            <person name="De-Souza M.T."/>
        </authorList>
    </citation>
    <scope>NUCLEOTIDE SEQUENCE [LARGE SCALE GENOMIC DNA]</scope>
    <source>
        <strain evidence="1 2">SDF0037</strain>
    </source>
</reference>
<accession>A0A544U7H4</accession>
<gene>
    <name evidence="1" type="ORF">C7Y47_23915</name>
</gene>
<proteinExistence type="predicted"/>
<comment type="caution">
    <text evidence="1">The sequence shown here is derived from an EMBL/GenBank/DDBJ whole genome shotgun (WGS) entry which is preliminary data.</text>
</comment>
<sequence length="288" mass="32565">MAIRSGMFNSVNGDRKVDAAFFSLFFSTFIGDGVFPNPSNGLQVVEGQGMQTIVKPGKGWIQGRFMINDSDFIFKHDIADGVLKRIDRIVMRLNHLTRQIEVVLKKGSQASSPTAPAIQRDAEAYELVLADVLINAGTTQINQGLITDQRLNKSLCGIVHGLVDQVDTTTIFNQYQSWFNSYSVTKANEFQVWKDSIQSAMEQWINLEQQDFLDWKASEKSAFVIWFESVRGILNEDVAGNLYNLIDDHKKAAMPHQFLDTTDNKIYKYGFKTNQAKDGLIFVYEEVL</sequence>
<dbReference type="OrthoDB" id="9795386at2"/>
<name>A0A544U7H4_LYSSH</name>
<dbReference type="EMBL" id="SADV01000040">
    <property type="protein sequence ID" value="TQR26969.1"/>
    <property type="molecule type" value="Genomic_DNA"/>
</dbReference>
<dbReference type="RefSeq" id="WP_142511023.1">
    <property type="nucleotide sequence ID" value="NZ_SADV01000040.1"/>
</dbReference>